<dbReference type="EMBL" id="CP011267">
    <property type="protein sequence ID" value="AKG91085.1"/>
    <property type="molecule type" value="Genomic_DNA"/>
</dbReference>
<feature type="transmembrane region" description="Helical" evidence="1">
    <location>
        <begin position="230"/>
        <end position="247"/>
    </location>
</feature>
<dbReference type="KEGG" id="gah:GAH_01628"/>
<dbReference type="AlphaFoldDB" id="A0A0F7IEG8"/>
<keyword evidence="1" id="KW-1133">Transmembrane helix</keyword>
<dbReference type="InterPro" id="IPR000620">
    <property type="entry name" value="EamA_dom"/>
</dbReference>
<dbReference type="PANTHER" id="PTHR22911:SF76">
    <property type="entry name" value="EAMA DOMAIN-CONTAINING PROTEIN"/>
    <property type="match status" value="1"/>
</dbReference>
<accession>A0A0F7IEG8</accession>
<protein>
    <submittedName>
        <fullName evidence="3">EamA-like transporter family</fullName>
    </submittedName>
</protein>
<dbReference type="RefSeq" id="WP_048096004.1">
    <property type="nucleotide sequence ID" value="NZ_CP011267.1"/>
</dbReference>
<evidence type="ECO:0000259" key="2">
    <source>
        <dbReference type="Pfam" id="PF00892"/>
    </source>
</evidence>
<feature type="transmembrane region" description="Helical" evidence="1">
    <location>
        <begin position="31"/>
        <end position="48"/>
    </location>
</feature>
<dbReference type="OrthoDB" id="214554at2157"/>
<feature type="transmembrane region" description="Helical" evidence="1">
    <location>
        <begin position="165"/>
        <end position="183"/>
    </location>
</feature>
<keyword evidence="1" id="KW-0812">Transmembrane</keyword>
<dbReference type="GeneID" id="24804196"/>
<dbReference type="PANTHER" id="PTHR22911">
    <property type="entry name" value="ACYL-MALONYL CONDENSING ENZYME-RELATED"/>
    <property type="match status" value="1"/>
</dbReference>
<dbReference type="Pfam" id="PF00892">
    <property type="entry name" value="EamA"/>
    <property type="match status" value="2"/>
</dbReference>
<feature type="transmembrane region" description="Helical" evidence="1">
    <location>
        <begin position="195"/>
        <end position="218"/>
    </location>
</feature>
<feature type="transmembrane region" description="Helical" evidence="1">
    <location>
        <begin position="253"/>
        <end position="271"/>
    </location>
</feature>
<dbReference type="STRING" id="113653.GAH_01628"/>
<name>A0A0F7IEG8_9EURY</name>
<evidence type="ECO:0000313" key="3">
    <source>
        <dbReference type="EMBL" id="AKG91085.1"/>
    </source>
</evidence>
<organism evidence="3 4">
    <name type="scientific">Geoglobus ahangari</name>
    <dbReference type="NCBI Taxonomy" id="113653"/>
    <lineage>
        <taxon>Archaea</taxon>
        <taxon>Methanobacteriati</taxon>
        <taxon>Methanobacteriota</taxon>
        <taxon>Archaeoglobi</taxon>
        <taxon>Archaeoglobales</taxon>
        <taxon>Archaeoglobaceae</taxon>
        <taxon>Geoglobus</taxon>
    </lineage>
</organism>
<feature type="domain" description="EamA" evidence="2">
    <location>
        <begin position="5"/>
        <end position="126"/>
    </location>
</feature>
<dbReference type="Proteomes" id="UP000034723">
    <property type="component" value="Chromosome"/>
</dbReference>
<dbReference type="InParanoid" id="A0A0F7IEG8"/>
<proteinExistence type="predicted"/>
<dbReference type="HOGENOM" id="CLU_033863_0_2_2"/>
<feature type="domain" description="EamA" evidence="2">
    <location>
        <begin position="136"/>
        <end position="268"/>
    </location>
</feature>
<keyword evidence="1" id="KW-0472">Membrane</keyword>
<gene>
    <name evidence="3" type="ORF">GAH_01628</name>
</gene>
<feature type="transmembrane region" description="Helical" evidence="1">
    <location>
        <begin position="55"/>
        <end position="74"/>
    </location>
</feature>
<feature type="transmembrane region" description="Helical" evidence="1">
    <location>
        <begin position="134"/>
        <end position="153"/>
    </location>
</feature>
<feature type="transmembrane region" description="Helical" evidence="1">
    <location>
        <begin position="112"/>
        <end position="128"/>
    </location>
</feature>
<dbReference type="SUPFAM" id="SSF103481">
    <property type="entry name" value="Multidrug resistance efflux transporter EmrE"/>
    <property type="match status" value="2"/>
</dbReference>
<reference evidence="3 4" key="1">
    <citation type="submission" date="2015-04" db="EMBL/GenBank/DDBJ databases">
        <title>The complete genome sequence of the hyperthermophilic, obligate iron-reducing archaeon Geoglobus ahangari strain 234T.</title>
        <authorList>
            <person name="Manzella M.P."/>
            <person name="Holmes D.E."/>
            <person name="Rocheleau J.M."/>
            <person name="Chung A."/>
            <person name="Reguera G."/>
            <person name="Kashefi K."/>
        </authorList>
    </citation>
    <scope>NUCLEOTIDE SEQUENCE [LARGE SCALE GENOMIC DNA]</scope>
    <source>
        <strain evidence="3 4">234</strain>
    </source>
</reference>
<evidence type="ECO:0000313" key="4">
    <source>
        <dbReference type="Proteomes" id="UP000034723"/>
    </source>
</evidence>
<dbReference type="InterPro" id="IPR037185">
    <property type="entry name" value="EmrE-like"/>
</dbReference>
<dbReference type="GO" id="GO:0016020">
    <property type="term" value="C:membrane"/>
    <property type="evidence" value="ECO:0007669"/>
    <property type="project" value="InterPro"/>
</dbReference>
<evidence type="ECO:0000256" key="1">
    <source>
        <dbReference type="SAM" id="Phobius"/>
    </source>
</evidence>
<feature type="transmembrane region" description="Helical" evidence="1">
    <location>
        <begin position="80"/>
        <end position="100"/>
    </location>
</feature>
<sequence length="272" mass="28861">MINYLLLTIAVMAVSSASILAVLAGAPGTAASFWRFLISSLIMLAIYRTLPARRVMRYSLISGFALALHMSAWIESLFHASVALSTAIVCTHSIFSGIFASLLGERVRLREVLGILVAIAGIYMLSGADYYAEPVGVALAFIGAVAGGVYFVSAKFSAGENFGEYVVSTYITAAIFAGIFAVLRGDALTGYSLETFTYFALLAIIPMSAGHTILNYLIRRMKVVTVTGSVLGEVVGSTILAALILGQKLTVEAYIYLSVILLGIFIAVAKVD</sequence>
<keyword evidence="4" id="KW-1185">Reference proteome</keyword>